<organism evidence="1 2">
    <name type="scientific">Paenibacillus larvae subsp. pulvifaciens</name>
    <dbReference type="NCBI Taxonomy" id="1477"/>
    <lineage>
        <taxon>Bacteria</taxon>
        <taxon>Bacillati</taxon>
        <taxon>Bacillota</taxon>
        <taxon>Bacilli</taxon>
        <taxon>Bacillales</taxon>
        <taxon>Paenibacillaceae</taxon>
        <taxon>Paenibacillus</taxon>
    </lineage>
</organism>
<sequence length="66" mass="8245">MELIEERNGFKICEREEFKLGYFLFKRFVVFHRNSYLVWIDDFKNIDEARKFCDHEDANHWKDIGR</sequence>
<evidence type="ECO:0000313" key="2">
    <source>
        <dbReference type="Proteomes" id="UP000192727"/>
    </source>
</evidence>
<evidence type="ECO:0000313" key="1">
    <source>
        <dbReference type="EMBL" id="ARF70725.1"/>
    </source>
</evidence>
<protein>
    <submittedName>
        <fullName evidence="1">Uncharacterized protein</fullName>
    </submittedName>
</protein>
<geneLocation type="plasmid" evidence="2">
    <name>pplp3</name>
</geneLocation>
<dbReference type="RefSeq" id="WP_083041706.1">
    <property type="nucleotide sequence ID" value="NZ_CP020558.1"/>
</dbReference>
<dbReference type="Proteomes" id="UP000192727">
    <property type="component" value="Plasmid pPLP3"/>
</dbReference>
<gene>
    <name evidence="1" type="ORF">B7C51_24955</name>
</gene>
<reference evidence="1 2" key="1">
    <citation type="submission" date="2017-03" db="EMBL/GenBank/DDBJ databases">
        <title>Paenibacillus larvae genome sequencing.</title>
        <authorList>
            <person name="Dingman D.W."/>
        </authorList>
    </citation>
    <scope>NUCLEOTIDE SEQUENCE [LARGE SCALE GENOMIC DNA]</scope>
    <source>
        <strain evidence="1 2">SAG 10367</strain>
        <plasmid evidence="2">pplp3</plasmid>
    </source>
</reference>
<keyword evidence="1" id="KW-0614">Plasmid</keyword>
<accession>A0A1V0UZS3</accession>
<dbReference type="EMBL" id="CP020558">
    <property type="protein sequence ID" value="ARF70725.1"/>
    <property type="molecule type" value="Genomic_DNA"/>
</dbReference>
<proteinExistence type="predicted"/>
<dbReference type="AlphaFoldDB" id="A0A1V0UZS3"/>
<name>A0A1V0UZS3_9BACL</name>